<dbReference type="VEuPathDB" id="FungiDB:RhiirA1_479869"/>
<dbReference type="AlphaFoldDB" id="A0A2I1HCX7"/>
<evidence type="ECO:0000313" key="1">
    <source>
        <dbReference type="EMBL" id="PKY56728.1"/>
    </source>
</evidence>
<accession>A0A2I1HCX7</accession>
<dbReference type="Proteomes" id="UP000234323">
    <property type="component" value="Unassembled WGS sequence"/>
</dbReference>
<protein>
    <submittedName>
        <fullName evidence="1">Uncharacterized protein</fullName>
    </submittedName>
</protein>
<dbReference type="VEuPathDB" id="FungiDB:RhiirA1_466434"/>
<keyword evidence="2" id="KW-1185">Reference proteome</keyword>
<dbReference type="VEuPathDB" id="FungiDB:FUN_016269"/>
<organism evidence="1 2">
    <name type="scientific">Rhizophagus irregularis</name>
    <dbReference type="NCBI Taxonomy" id="588596"/>
    <lineage>
        <taxon>Eukaryota</taxon>
        <taxon>Fungi</taxon>
        <taxon>Fungi incertae sedis</taxon>
        <taxon>Mucoromycota</taxon>
        <taxon>Glomeromycotina</taxon>
        <taxon>Glomeromycetes</taxon>
        <taxon>Glomerales</taxon>
        <taxon>Glomeraceae</taxon>
        <taxon>Rhizophagus</taxon>
    </lineage>
</organism>
<name>A0A2I1HCX7_9GLOM</name>
<comment type="caution">
    <text evidence="1">The sequence shown here is derived from an EMBL/GenBank/DDBJ whole genome shotgun (WGS) entry which is preliminary data.</text>
</comment>
<sequence length="1171" mass="135563">MDSISTKQLLTKTRKFLAKLPSLSEIMSYGQKHKKIQILSCDLSYVDVCISEGIVIDEVSYFFIHENSLSTQLRLSTILELMAYADEYLVLEVFEKDYSYSDRAFSKANNKRYQQPEYRNIAPFVAEIMEMCRIGAWSPLGALYGLASVLERPIQSIYPPINSPLLRGFTRIIEPRKQKYDVAIAVLWSVGGVNEKKAKKLLSSNYFAPNHFVGCYLKNKSTVNYPINFDFNFEESTFFEDPSFDSDTSTIVNDESTLFEDQNIDSEMNIKDIINTNYEENILLNNQNSDFKMNIKGITNTNYEENILLNNQNSDSRMNIKDIINTNYEKNILLDNQNSDSNVKENVYSEDYNVNSDVNNITLDNTSKLVGLLTHTDVSKIPNSTLKGNLICYEAAKDFTIELPRSQVLRDFVDIILINDETHFKWKQTDESVYEIVSLLTNNKNFPPQIAVAIRKTHKDFYSKMLVLDLYCQGCYGNRDKDRSTFSVKINKQELFLEKEIIHIIVNFNKEKNICQHEKGKSYGQLRGYARKESAIKMIGDKLYPRQLRQYALNNISSESRFTGNRQNVPTASAAKTLSAQIKPKKSIIERIHIAIASINETHKSQYIFENGEEAAKKIKMWGYIQPPIKTVPLSIFLLNEASLCYYHMYAGNDPGVFIDYTGSLVRSLPKYLISTHSNTMLSQSEPRILNALMSMNSGSGLDAPIINIFEIITNDLTASNLENYLRTLRSEEKRIYGFNVIPFLINADCGKNILLACLHAYNNESYTEYIKRMLNDLYEKREHDNSKVIIAWCYGHSIRAVCQYVKDKKFVMSCQCKCCDKKLLSKFAMKIWNNVRIQETLYNAEIKARLWHWILEQETLKLQDLEIDISKISNLVTLNLDYDFNEDAFTEISDLDNLLDKDDSNIISEIYENSLQNSNQNNEFQQFYWKYTFNNEVILRIFKDDTNNYTVYFPIINLKISTVTTDINDIHNPFFNINLQQYLKNTWWKTLVLWSNVVTQIRERSRKTTATIEVENKIIKHYDIKQRNLDLDKYLYERTNALKANQLLVADKLINNRSRKYVKSSQPNKKQRLNEIKDDDPIEQWKETKVSLEDQIIANGFVEAFQKRKNSFKGITQQIAADEICELAKSQIGFGQSAVSKIVKRSELPANALTRDAIKLWIEKQTESKA</sequence>
<reference evidence="1 2" key="1">
    <citation type="submission" date="2015-10" db="EMBL/GenBank/DDBJ databases">
        <title>Genome analyses suggest a sexual origin of heterokaryosis in a supposedly ancient asexual fungus.</title>
        <authorList>
            <person name="Ropars J."/>
            <person name="Sedzielewska K."/>
            <person name="Noel J."/>
            <person name="Charron P."/>
            <person name="Farinelli L."/>
            <person name="Marton T."/>
            <person name="Kruger M."/>
            <person name="Pelin A."/>
            <person name="Brachmann A."/>
            <person name="Corradi N."/>
        </authorList>
    </citation>
    <scope>NUCLEOTIDE SEQUENCE [LARGE SCALE GENOMIC DNA]</scope>
    <source>
        <strain evidence="1 2">A4</strain>
    </source>
</reference>
<gene>
    <name evidence="1" type="ORF">RhiirA4_477229</name>
</gene>
<dbReference type="EMBL" id="LLXI01002283">
    <property type="protein sequence ID" value="PKY56728.1"/>
    <property type="molecule type" value="Genomic_DNA"/>
</dbReference>
<proteinExistence type="predicted"/>
<dbReference type="CDD" id="cd22791">
    <property type="entry name" value="OTU_VRTN"/>
    <property type="match status" value="1"/>
</dbReference>
<evidence type="ECO:0000313" key="2">
    <source>
        <dbReference type="Proteomes" id="UP000234323"/>
    </source>
</evidence>
<dbReference type="VEuPathDB" id="FungiDB:RhiirFUN_004038"/>
<dbReference type="InterPro" id="IPR047273">
    <property type="entry name" value="VRTN_OTU_dom"/>
</dbReference>
<dbReference type="VEuPathDB" id="FungiDB:FUN_013995"/>